<dbReference type="InterPro" id="IPR012675">
    <property type="entry name" value="Beta-grasp_dom_sf"/>
</dbReference>
<evidence type="ECO:0000256" key="12">
    <source>
        <dbReference type="ARBA" id="ARBA00023027"/>
    </source>
</evidence>
<dbReference type="FunFam" id="3.10.20.30:FF:000012">
    <property type="entry name" value="Xanthine dehydrogenase/oxidase"/>
    <property type="match status" value="1"/>
</dbReference>
<dbReference type="InterPro" id="IPR036683">
    <property type="entry name" value="CO_DH_flav_C_dom_sf"/>
</dbReference>
<dbReference type="InterPro" id="IPR002888">
    <property type="entry name" value="2Fe-2S-bd"/>
</dbReference>
<dbReference type="InterPro" id="IPR016208">
    <property type="entry name" value="Ald_Oxase/xanthine_DH-like"/>
</dbReference>
<dbReference type="InterPro" id="IPR036884">
    <property type="entry name" value="2Fe-2S-bd_dom_sf"/>
</dbReference>
<dbReference type="Gene3D" id="3.30.365.10">
    <property type="entry name" value="Aldehyde oxidase/xanthine dehydrogenase, molybdopterin binding domain"/>
    <property type="match status" value="4"/>
</dbReference>
<protein>
    <submittedName>
        <fullName evidence="18">Xanthine dehydrogenase/oxidase</fullName>
    </submittedName>
</protein>
<dbReference type="InterPro" id="IPR005107">
    <property type="entry name" value="CO_DH_flav_C"/>
</dbReference>
<dbReference type="PROSITE" id="PS51387">
    <property type="entry name" value="FAD_PCMH"/>
    <property type="match status" value="1"/>
</dbReference>
<dbReference type="Gene3D" id="3.30.43.10">
    <property type="entry name" value="Uridine Diphospho-n-acetylenolpyruvylglucosamine Reductase, domain 2"/>
    <property type="match status" value="1"/>
</dbReference>
<dbReference type="InterPro" id="IPR016167">
    <property type="entry name" value="FAD-bd_PCMH_sub1"/>
</dbReference>
<accession>A0A2S6GJS7</accession>
<dbReference type="InterPro" id="IPR002346">
    <property type="entry name" value="Mopterin_DH_FAD-bd"/>
</dbReference>
<comment type="cofactor">
    <cofactor evidence="14">
        <name>Mo-molybdopterin cytosine dinucleotide</name>
        <dbReference type="ChEBI" id="CHEBI:71308"/>
    </cofactor>
</comment>
<dbReference type="Pfam" id="PF02738">
    <property type="entry name" value="MoCoBD_1"/>
    <property type="match status" value="1"/>
</dbReference>
<evidence type="ECO:0000256" key="3">
    <source>
        <dbReference type="ARBA" id="ARBA00006849"/>
    </source>
</evidence>
<evidence type="ECO:0000256" key="6">
    <source>
        <dbReference type="ARBA" id="ARBA00022714"/>
    </source>
</evidence>
<comment type="caution">
    <text evidence="18">The sequence shown here is derived from an EMBL/GenBank/DDBJ whole genome shotgun (WGS) entry which is preliminary data.</text>
</comment>
<dbReference type="SUPFAM" id="SSF54665">
    <property type="entry name" value="CO dehydrogenase molybdoprotein N-domain-like"/>
    <property type="match status" value="1"/>
</dbReference>
<dbReference type="InterPro" id="IPR000674">
    <property type="entry name" value="Ald_Oxase/Xan_DH_a/b"/>
</dbReference>
<proteinExistence type="inferred from homology"/>
<dbReference type="InterPro" id="IPR036318">
    <property type="entry name" value="FAD-bd_PCMH-like_sf"/>
</dbReference>
<dbReference type="Gene3D" id="1.10.150.120">
    <property type="entry name" value="[2Fe-2S]-binding domain"/>
    <property type="match status" value="1"/>
</dbReference>
<evidence type="ECO:0000256" key="10">
    <source>
        <dbReference type="ARBA" id="ARBA00023004"/>
    </source>
</evidence>
<dbReference type="SUPFAM" id="SSF56176">
    <property type="entry name" value="FAD-binding/transporter-associated domain-like"/>
    <property type="match status" value="1"/>
</dbReference>
<evidence type="ECO:0000256" key="1">
    <source>
        <dbReference type="ARBA" id="ARBA00001924"/>
    </source>
</evidence>
<comment type="similarity">
    <text evidence="3">Belongs to the xanthine dehydrogenase family.</text>
</comment>
<evidence type="ECO:0000256" key="2">
    <source>
        <dbReference type="ARBA" id="ARBA00001974"/>
    </source>
</evidence>
<dbReference type="SUPFAM" id="SSF47741">
    <property type="entry name" value="CO dehydrogenase ISP C-domain like"/>
    <property type="match status" value="1"/>
</dbReference>
<evidence type="ECO:0000259" key="16">
    <source>
        <dbReference type="PROSITE" id="PS51085"/>
    </source>
</evidence>
<dbReference type="Pfam" id="PF01799">
    <property type="entry name" value="Fer2_2"/>
    <property type="match status" value="1"/>
</dbReference>
<dbReference type="CDD" id="cd00207">
    <property type="entry name" value="fer2"/>
    <property type="match status" value="1"/>
</dbReference>
<dbReference type="InterPro" id="IPR016166">
    <property type="entry name" value="FAD-bd_PCMH"/>
</dbReference>
<dbReference type="GO" id="GO:0005506">
    <property type="term" value="F:iron ion binding"/>
    <property type="evidence" value="ECO:0007669"/>
    <property type="project" value="InterPro"/>
</dbReference>
<keyword evidence="8" id="KW-0274">FAD</keyword>
<keyword evidence="12" id="KW-0520">NAD</keyword>
<dbReference type="InterPro" id="IPR046867">
    <property type="entry name" value="AldOxase/xan_DH_MoCoBD2"/>
</dbReference>
<reference evidence="18 19" key="1">
    <citation type="submission" date="2018-02" db="EMBL/GenBank/DDBJ databases">
        <title>Genomic Encyclopedia of Archaeal and Bacterial Type Strains, Phase II (KMG-II): from individual species to whole genera.</title>
        <authorList>
            <person name="Goeker M."/>
        </authorList>
    </citation>
    <scope>NUCLEOTIDE SEQUENCE [LARGE SCALE GENOMIC DNA]</scope>
    <source>
        <strain evidence="18 19">YU 961-1</strain>
    </source>
</reference>
<dbReference type="SMART" id="SM01008">
    <property type="entry name" value="Ald_Xan_dh_C"/>
    <property type="match status" value="1"/>
</dbReference>
<dbReference type="RefSeq" id="WP_104481179.1">
    <property type="nucleotide sequence ID" value="NZ_CP154825.1"/>
</dbReference>
<dbReference type="SMART" id="SM01092">
    <property type="entry name" value="CO_deh_flav_C"/>
    <property type="match status" value="1"/>
</dbReference>
<comment type="cofactor">
    <cofactor evidence="2">
        <name>FAD</name>
        <dbReference type="ChEBI" id="CHEBI:57692"/>
    </cofactor>
</comment>
<dbReference type="InterPro" id="IPR037165">
    <property type="entry name" value="AldOxase/xan_DH_Mopterin-bd_sf"/>
</dbReference>
<dbReference type="PANTHER" id="PTHR11908">
    <property type="entry name" value="XANTHINE DEHYDROGENASE"/>
    <property type="match status" value="1"/>
</dbReference>
<dbReference type="Pfam" id="PF01315">
    <property type="entry name" value="Ald_Xan_dh_C"/>
    <property type="match status" value="1"/>
</dbReference>
<feature type="compositionally biased region" description="Low complexity" evidence="15">
    <location>
        <begin position="94"/>
        <end position="104"/>
    </location>
</feature>
<evidence type="ECO:0000256" key="14">
    <source>
        <dbReference type="ARBA" id="ARBA00053029"/>
    </source>
</evidence>
<feature type="domain" description="2Fe-2S ferredoxin-type" evidence="16">
    <location>
        <begin position="3"/>
        <end position="91"/>
    </location>
</feature>
<comment type="cofactor">
    <cofactor evidence="13">
        <name>[2Fe-2S] cluster</name>
        <dbReference type="ChEBI" id="CHEBI:190135"/>
    </cofactor>
</comment>
<evidence type="ECO:0000259" key="17">
    <source>
        <dbReference type="PROSITE" id="PS51387"/>
    </source>
</evidence>
<dbReference type="Pfam" id="PF20256">
    <property type="entry name" value="MoCoBD_2"/>
    <property type="match status" value="1"/>
</dbReference>
<sequence length="1454" mass="155424">MTDSVSFFLNGEPVTITDPPPELLLIDYLREPGVALTGAKKACGQGGCGSCAVVLSSWDAVARRAVHRAVNACLRPVCALDGMAVTTIEGTGQARRPAARHAAPQENPDAGEFPAEEAGMNPVAHRLAVNHGTRCGYCAPGVVMTVCAVLAAKPEATKREIEDALDGNLCRCAGYRSILAGARSFAADWTGVDEQDRLDRVGEDGVAEVPPGPLPDFGLPTSARRAPDPVEIVGDGRVWLRPTTLADLGAALRAHRDRRVRLVNGNTSYGLYPAEVDAAEVLVDIQVVPELAGTRVGRDWIDVGASTTYSELIEVLGDLGSAEDTAVGALRLMARRTAGAVVRNAATVAGNTMLVFEHIERGEPVTSELMTAMVAVGAEITVWQPLLGEEPARLPLSDLLDRVVDDPVLLTGLVIRELHLPLLPPELRVFAQKVAVRDVDARAVVTATTVVKMDGPVVEDVAVVIGGIAPFPWRAVRTEDALRGVSLRVDAFAELGAVLRAEVIDELDRWRLRKLGVPWDGVTDDQRADLAVSLLYKAVVNALLGSAPETVPPAVRSAGTGTWGRWPLSGGTRSHEAEPWQAPVPQAHVTLLAFQQATGRVRYTGDRSPAAVVEAAFVPSGRALADFHFVFPGGEAPIGPAALADHLAARWPGFVDLITHEDIPPHGHNRQGLGSDQPLFAVDRVSYPGQAIALVLATTAREVDAIARHVAETCVAYHDVAWAPPYDEPVLTLDRALEIGSVFPDHPESANTAAHLWRVTRPGSDLGWVAEKYPLDKAISRTVETVDGVSCVVVGGTQTAGGQAHFPLEPQSCVVEPVDGDRLRVVASTQSPMEAHQSAALALGVEHHRVEVEVPPVGGGFGGKTEQTRFVVGPAVVAANAVGRPVRLVLPREQDTAMIGKRHGFYGQYQVAIDPLSGRVLGLDTRLWGDGGAFYDCSFTVANRVQLRADNAYLVPNFRSQVDVCRTNKAPSTAFDGSGDLPSKIVLESAVDDAAFAVDMDPTEVRETNLYRPGDVTPFGQDLAHCHLREVWAFLREKCDYGRQKLAVEAFNRSNRWRKRGIAMMPVRYGIGHDTAGPEQAVAHLAVYSGDGSVVIRQSGVELGQGLRTRVEQVVSYLLNVPFDLLRVEGPHTGFMPNPAGDAGGVAAVRRACEQLRWRLTEFGNRVLRDHGPEWCAEQGIDFWDHPEKGWATPLPGPGAPRLIWQNLVRLAYEHGEDLTVSFTTRGHGAETTTPAVEFKPVEGQRDIPGIAVDRSAPVGGPVERFRDFTYSAACSVVEVDILTGEAKVLRADIAYDVGCSLNPALDAGLAEGAFVQGIGYVLSEELVFEPDGPGAGGLTTTNTWGYKPPAVTSVPLRLNTHLYPRARAASASGEPPEVLSAKEVGEPASALATTVFLAVKAAVRASRVERGLDGLFRLDAPATAREVRRACAVDLTAVERTPVRPGGESFLDN</sequence>
<evidence type="ECO:0000256" key="11">
    <source>
        <dbReference type="ARBA" id="ARBA00023014"/>
    </source>
</evidence>
<keyword evidence="4" id="KW-0500">Molybdenum</keyword>
<evidence type="ECO:0000256" key="7">
    <source>
        <dbReference type="ARBA" id="ARBA00022723"/>
    </source>
</evidence>
<dbReference type="Pfam" id="PF00941">
    <property type="entry name" value="FAD_binding_5"/>
    <property type="match status" value="1"/>
</dbReference>
<evidence type="ECO:0000313" key="18">
    <source>
        <dbReference type="EMBL" id="PPK65411.1"/>
    </source>
</evidence>
<dbReference type="Gene3D" id="3.10.20.30">
    <property type="match status" value="1"/>
</dbReference>
<dbReference type="Pfam" id="PF00111">
    <property type="entry name" value="Fer2"/>
    <property type="match status" value="1"/>
</dbReference>
<dbReference type="GO" id="GO:0016491">
    <property type="term" value="F:oxidoreductase activity"/>
    <property type="evidence" value="ECO:0007669"/>
    <property type="project" value="UniProtKB-KW"/>
</dbReference>
<comment type="cofactor">
    <cofactor evidence="1">
        <name>Mo-molybdopterin</name>
        <dbReference type="ChEBI" id="CHEBI:71302"/>
    </cofactor>
</comment>
<evidence type="ECO:0000256" key="5">
    <source>
        <dbReference type="ARBA" id="ARBA00022630"/>
    </source>
</evidence>
<dbReference type="GO" id="GO:0071949">
    <property type="term" value="F:FAD binding"/>
    <property type="evidence" value="ECO:0007669"/>
    <property type="project" value="InterPro"/>
</dbReference>
<dbReference type="InterPro" id="IPR008274">
    <property type="entry name" value="AldOxase/xan_DH_MoCoBD1"/>
</dbReference>
<dbReference type="PROSITE" id="PS00197">
    <property type="entry name" value="2FE2S_FER_1"/>
    <property type="match status" value="1"/>
</dbReference>
<organism evidence="18 19">
    <name type="scientific">Actinokineospora auranticolor</name>
    <dbReference type="NCBI Taxonomy" id="155976"/>
    <lineage>
        <taxon>Bacteria</taxon>
        <taxon>Bacillati</taxon>
        <taxon>Actinomycetota</taxon>
        <taxon>Actinomycetes</taxon>
        <taxon>Pseudonocardiales</taxon>
        <taxon>Pseudonocardiaceae</taxon>
        <taxon>Actinokineospora</taxon>
    </lineage>
</organism>
<evidence type="ECO:0000256" key="4">
    <source>
        <dbReference type="ARBA" id="ARBA00022505"/>
    </source>
</evidence>
<dbReference type="OrthoDB" id="9758509at2"/>
<keyword evidence="19" id="KW-1185">Reference proteome</keyword>
<feature type="region of interest" description="Disordered" evidence="15">
    <location>
        <begin position="91"/>
        <end position="114"/>
    </location>
</feature>
<dbReference type="SUPFAM" id="SSF56003">
    <property type="entry name" value="Molybdenum cofactor-binding domain"/>
    <property type="match status" value="1"/>
</dbReference>
<gene>
    <name evidence="18" type="ORF">CLV40_11463</name>
</gene>
<dbReference type="SUPFAM" id="SSF55447">
    <property type="entry name" value="CO dehydrogenase flavoprotein C-terminal domain-like"/>
    <property type="match status" value="1"/>
</dbReference>
<keyword evidence="9" id="KW-0560">Oxidoreductase</keyword>
<dbReference type="FunFam" id="3.30.365.10:FF:000001">
    <property type="entry name" value="Xanthine dehydrogenase oxidase"/>
    <property type="match status" value="1"/>
</dbReference>
<dbReference type="Gene3D" id="3.30.465.10">
    <property type="match status" value="1"/>
</dbReference>
<name>A0A2S6GJS7_9PSEU</name>
<dbReference type="InterPro" id="IPR036010">
    <property type="entry name" value="2Fe-2S_ferredoxin-like_sf"/>
</dbReference>
<dbReference type="InterPro" id="IPR016169">
    <property type="entry name" value="FAD-bd_PCMH_sub2"/>
</dbReference>
<keyword evidence="6" id="KW-0001">2Fe-2S</keyword>
<feature type="domain" description="FAD-binding PCMH-type" evidence="17">
    <location>
        <begin position="232"/>
        <end position="425"/>
    </location>
</feature>
<dbReference type="GO" id="GO:0051537">
    <property type="term" value="F:2 iron, 2 sulfur cluster binding"/>
    <property type="evidence" value="ECO:0007669"/>
    <property type="project" value="UniProtKB-KW"/>
</dbReference>
<evidence type="ECO:0000256" key="15">
    <source>
        <dbReference type="SAM" id="MobiDB-lite"/>
    </source>
</evidence>
<keyword evidence="5" id="KW-0285">Flavoprotein</keyword>
<dbReference type="Proteomes" id="UP000239203">
    <property type="component" value="Unassembled WGS sequence"/>
</dbReference>
<dbReference type="PANTHER" id="PTHR11908:SF132">
    <property type="entry name" value="ALDEHYDE OXIDASE 1-RELATED"/>
    <property type="match status" value="1"/>
</dbReference>
<dbReference type="InterPro" id="IPR006058">
    <property type="entry name" value="2Fe2S_fd_BS"/>
</dbReference>
<dbReference type="InterPro" id="IPR036856">
    <property type="entry name" value="Ald_Oxase/Xan_DH_a/b_sf"/>
</dbReference>
<evidence type="ECO:0000313" key="19">
    <source>
        <dbReference type="Proteomes" id="UP000239203"/>
    </source>
</evidence>
<evidence type="ECO:0000256" key="9">
    <source>
        <dbReference type="ARBA" id="ARBA00023002"/>
    </source>
</evidence>
<dbReference type="Gene3D" id="3.90.1170.50">
    <property type="entry name" value="Aldehyde oxidase/xanthine dehydrogenase, a/b hammerhead"/>
    <property type="match status" value="1"/>
</dbReference>
<evidence type="ECO:0000256" key="8">
    <source>
        <dbReference type="ARBA" id="ARBA00022827"/>
    </source>
</evidence>
<evidence type="ECO:0000256" key="13">
    <source>
        <dbReference type="ARBA" id="ARBA00034078"/>
    </source>
</evidence>
<dbReference type="InterPro" id="IPR001041">
    <property type="entry name" value="2Fe-2S_ferredoxin-type"/>
</dbReference>
<dbReference type="PROSITE" id="PS51085">
    <property type="entry name" value="2FE2S_FER_2"/>
    <property type="match status" value="1"/>
</dbReference>
<dbReference type="SUPFAM" id="SSF54292">
    <property type="entry name" value="2Fe-2S ferredoxin-like"/>
    <property type="match status" value="1"/>
</dbReference>
<dbReference type="PIRSF" id="PIRSF000127">
    <property type="entry name" value="Xanthine_DH"/>
    <property type="match status" value="1"/>
</dbReference>
<keyword evidence="10" id="KW-0408">Iron</keyword>
<dbReference type="EMBL" id="PTIX01000014">
    <property type="protein sequence ID" value="PPK65411.1"/>
    <property type="molecule type" value="Genomic_DNA"/>
</dbReference>
<keyword evidence="11" id="KW-0411">Iron-sulfur</keyword>
<dbReference type="Pfam" id="PF03450">
    <property type="entry name" value="CO_deh_flav_C"/>
    <property type="match status" value="1"/>
</dbReference>
<dbReference type="Gene3D" id="3.30.390.50">
    <property type="entry name" value="CO dehydrogenase flavoprotein, C-terminal domain"/>
    <property type="match status" value="1"/>
</dbReference>
<keyword evidence="7" id="KW-0479">Metal-binding</keyword>